<proteinExistence type="predicted"/>
<reference evidence="1" key="1">
    <citation type="submission" date="2021-05" db="EMBL/GenBank/DDBJ databases">
        <authorList>
            <person name="Scholz U."/>
            <person name="Mascher M."/>
            <person name="Fiebig A."/>
        </authorList>
    </citation>
    <scope>NUCLEOTIDE SEQUENCE [LARGE SCALE GENOMIC DNA]</scope>
</reference>
<reference evidence="1" key="2">
    <citation type="submission" date="2025-09" db="UniProtKB">
        <authorList>
            <consortium name="EnsemblPlants"/>
        </authorList>
    </citation>
    <scope>IDENTIFICATION</scope>
</reference>
<accession>A0ACD5WSF2</accession>
<sequence length="374" mass="40537">MATPSALSAALAVTALLVALTLTFADDEAPCTRRPVVFAFGDSNTDTGGTAAALGSYFPLPAGRAHFRRSTGRLCDGRLVIDYLCESLNMSYLSPYMEALGSDYSNGANFAVSGSTAVPRDRPFALHVQVQQFIHFKQRSLDLITHGHGSDVPVDAEGFRNALYLIDIGQNDLSAAFSFSSRSAYDYDDVVRKRVPAILSEIKDAIMTLYYNGAKNFWVHGTGPLGCLPQRLAQPRVDDSDLDDSGCLETLNQGSYEFNSQLGSICDKLTAQLKGATIVYTDLLAIKYDLVANHSAYGFEDPLMACCGYGGPPYNYNANVSCLAPGYRVCEDGSKFVSWDGVHYTDAANAVVAEKILSAEYSTPKLPFHYFCNT</sequence>
<dbReference type="EnsemblPlants" id="AVESA.00010b.r2.4CG1266780.1">
    <property type="protein sequence ID" value="AVESA.00010b.r2.4CG1266780.1.CDS"/>
    <property type="gene ID" value="AVESA.00010b.r2.4CG1266780"/>
</dbReference>
<evidence type="ECO:0000313" key="2">
    <source>
        <dbReference type="Proteomes" id="UP001732700"/>
    </source>
</evidence>
<name>A0ACD5WSF2_AVESA</name>
<evidence type="ECO:0000313" key="1">
    <source>
        <dbReference type="EnsemblPlants" id="AVESA.00010b.r2.4CG1266780.1.CDS"/>
    </source>
</evidence>
<keyword evidence="2" id="KW-1185">Reference proteome</keyword>
<protein>
    <submittedName>
        <fullName evidence="1">Uncharacterized protein</fullName>
    </submittedName>
</protein>
<dbReference type="Proteomes" id="UP001732700">
    <property type="component" value="Chromosome 4C"/>
</dbReference>
<organism evidence="1 2">
    <name type="scientific">Avena sativa</name>
    <name type="common">Oat</name>
    <dbReference type="NCBI Taxonomy" id="4498"/>
    <lineage>
        <taxon>Eukaryota</taxon>
        <taxon>Viridiplantae</taxon>
        <taxon>Streptophyta</taxon>
        <taxon>Embryophyta</taxon>
        <taxon>Tracheophyta</taxon>
        <taxon>Spermatophyta</taxon>
        <taxon>Magnoliopsida</taxon>
        <taxon>Liliopsida</taxon>
        <taxon>Poales</taxon>
        <taxon>Poaceae</taxon>
        <taxon>BOP clade</taxon>
        <taxon>Pooideae</taxon>
        <taxon>Poodae</taxon>
        <taxon>Poeae</taxon>
        <taxon>Poeae Chloroplast Group 1 (Aveneae type)</taxon>
        <taxon>Aveninae</taxon>
        <taxon>Avena</taxon>
    </lineage>
</organism>